<name>A0A317SS33_9PEZI</name>
<accession>A0A317SS33</accession>
<reference evidence="1 2" key="1">
    <citation type="submission" date="2018-03" db="EMBL/GenBank/DDBJ databases">
        <title>Genomes of Pezizomycetes fungi and the evolution of truffles.</title>
        <authorList>
            <person name="Murat C."/>
            <person name="Payen T."/>
            <person name="Noel B."/>
            <person name="Kuo A."/>
            <person name="Martin F.M."/>
        </authorList>
    </citation>
    <scope>NUCLEOTIDE SEQUENCE [LARGE SCALE GENOMIC DNA]</scope>
    <source>
        <strain evidence="1">091103-1</strain>
    </source>
</reference>
<keyword evidence="2" id="KW-1185">Reference proteome</keyword>
<proteinExistence type="predicted"/>
<organism evidence="1 2">
    <name type="scientific">Tuber magnatum</name>
    <name type="common">white Piedmont truffle</name>
    <dbReference type="NCBI Taxonomy" id="42249"/>
    <lineage>
        <taxon>Eukaryota</taxon>
        <taxon>Fungi</taxon>
        <taxon>Dikarya</taxon>
        <taxon>Ascomycota</taxon>
        <taxon>Pezizomycotina</taxon>
        <taxon>Pezizomycetes</taxon>
        <taxon>Pezizales</taxon>
        <taxon>Tuberaceae</taxon>
        <taxon>Tuber</taxon>
    </lineage>
</organism>
<dbReference type="AlphaFoldDB" id="A0A317SS33"/>
<protein>
    <submittedName>
        <fullName evidence="1">Uncharacterized protein</fullName>
    </submittedName>
</protein>
<dbReference type="Proteomes" id="UP000246991">
    <property type="component" value="Unassembled WGS sequence"/>
</dbReference>
<evidence type="ECO:0000313" key="1">
    <source>
        <dbReference type="EMBL" id="PWW76236.1"/>
    </source>
</evidence>
<dbReference type="EMBL" id="PYWC01000035">
    <property type="protein sequence ID" value="PWW76236.1"/>
    <property type="molecule type" value="Genomic_DNA"/>
</dbReference>
<gene>
    <name evidence="1" type="ORF">C7212DRAFT_344721</name>
</gene>
<comment type="caution">
    <text evidence="1">The sequence shown here is derived from an EMBL/GenBank/DDBJ whole genome shotgun (WGS) entry which is preliminary data.</text>
</comment>
<evidence type="ECO:0000313" key="2">
    <source>
        <dbReference type="Proteomes" id="UP000246991"/>
    </source>
</evidence>
<sequence>MEKDYKESCGVLNLVMGKTKDENRDELPQQVEGIEGGLPGSSLLEGRVHVLEEEVAIEPHRVHGLEVEKRRCTHCRRNKPLQEFDQNRQGNIYKTCPSCL</sequence>